<keyword evidence="5" id="KW-0808">Transferase</keyword>
<dbReference type="Proteomes" id="UP000515292">
    <property type="component" value="Chromosome"/>
</dbReference>
<reference evidence="5 6" key="1">
    <citation type="submission" date="2020-07" db="EMBL/GenBank/DDBJ databases">
        <title>Complete genome sequence for Sandaracinobacter sp. M6.</title>
        <authorList>
            <person name="Tang Y."/>
            <person name="Liu Q."/>
            <person name="Guo Z."/>
            <person name="Lei P."/>
            <person name="Huang B."/>
        </authorList>
    </citation>
    <scope>NUCLEOTIDE SEQUENCE [LARGE SCALE GENOMIC DNA]</scope>
    <source>
        <strain evidence="5 6">M6</strain>
    </source>
</reference>
<dbReference type="KEGG" id="sand:H3309_03800"/>
<dbReference type="Pfam" id="PF13393">
    <property type="entry name" value="tRNA-synt_His"/>
    <property type="match status" value="1"/>
</dbReference>
<dbReference type="InterPro" id="IPR045864">
    <property type="entry name" value="aa-tRNA-synth_II/BPL/LPL"/>
</dbReference>
<sequence>MPPAWREDGEGPQTLTGLLPEGFRDRLPPQAEAAAALLRTLLDTVAARGYARVQPPLVEFETGLSGWLMKPASTALLRATDPASGLGLALRPDITGQIARIAATRLADAPRPLRLAYGGPVLRAKGGQLNPAREFLQAGAELIGSDSLAAATEILTMAVAALAAAGVTDISVDLTLPELVATLAADRWPVPCPLADLHAALDAKDAGALPALGATAYAPLLAAAGPAAQALARLRALDLPVAPQLDALESLAAALPGTHVTIDPTERHGFEYHSWLGFSLFGRGPEGAVRGEIGRGGSYAVRHSNGTSEAAVGFSLYVDALVDAGLGITRPRRLFLPHGTPSTTADTLRAQGWATVAALSPTDTPQGCSHVWNGVEAAAL</sequence>
<comment type="subunit">
    <text evidence="1">Homodimer.</text>
</comment>
<dbReference type="InterPro" id="IPR041715">
    <property type="entry name" value="HisRS-like_core"/>
</dbReference>
<feature type="binding site" evidence="3">
    <location>
        <position position="141"/>
    </location>
    <ligand>
        <name>L-histidine</name>
        <dbReference type="ChEBI" id="CHEBI:57595"/>
    </ligand>
</feature>
<dbReference type="GO" id="GO:0016757">
    <property type="term" value="F:glycosyltransferase activity"/>
    <property type="evidence" value="ECO:0007669"/>
    <property type="project" value="UniProtKB-KW"/>
</dbReference>
<dbReference type="GO" id="GO:0005737">
    <property type="term" value="C:cytoplasm"/>
    <property type="evidence" value="ECO:0007669"/>
    <property type="project" value="InterPro"/>
</dbReference>
<evidence type="ECO:0000256" key="2">
    <source>
        <dbReference type="ARBA" id="ARBA00017399"/>
    </source>
</evidence>
<dbReference type="PANTHER" id="PTHR43707">
    <property type="entry name" value="HISTIDYL-TRNA SYNTHETASE"/>
    <property type="match status" value="1"/>
</dbReference>
<organism evidence="5 6">
    <name type="scientific">Sandaracinobacteroides saxicola</name>
    <dbReference type="NCBI Taxonomy" id="2759707"/>
    <lineage>
        <taxon>Bacteria</taxon>
        <taxon>Pseudomonadati</taxon>
        <taxon>Pseudomonadota</taxon>
        <taxon>Alphaproteobacteria</taxon>
        <taxon>Sphingomonadales</taxon>
        <taxon>Sphingosinicellaceae</taxon>
        <taxon>Sandaracinobacteroides</taxon>
    </lineage>
</organism>
<dbReference type="PIRSF" id="PIRSF001549">
    <property type="entry name" value="His-tRNA_synth"/>
    <property type="match status" value="1"/>
</dbReference>
<dbReference type="GO" id="GO:0004821">
    <property type="term" value="F:histidine-tRNA ligase activity"/>
    <property type="evidence" value="ECO:0007669"/>
    <property type="project" value="TreeGrafter"/>
</dbReference>
<dbReference type="InterPro" id="IPR004516">
    <property type="entry name" value="HisRS/HisZ"/>
</dbReference>
<dbReference type="PANTHER" id="PTHR43707:SF1">
    <property type="entry name" value="HISTIDINE--TRNA LIGASE, MITOCHONDRIAL-RELATED"/>
    <property type="match status" value="1"/>
</dbReference>
<protein>
    <recommendedName>
        <fullName evidence="2">Histidine--tRNA ligase</fullName>
    </recommendedName>
</protein>
<dbReference type="InterPro" id="IPR006195">
    <property type="entry name" value="aa-tRNA-synth_II"/>
</dbReference>
<keyword evidence="6" id="KW-1185">Reference proteome</keyword>
<evidence type="ECO:0000256" key="1">
    <source>
        <dbReference type="ARBA" id="ARBA00011738"/>
    </source>
</evidence>
<evidence type="ECO:0000313" key="6">
    <source>
        <dbReference type="Proteomes" id="UP000515292"/>
    </source>
</evidence>
<evidence type="ECO:0000256" key="3">
    <source>
        <dbReference type="PIRSR" id="PIRSR001549-1"/>
    </source>
</evidence>
<proteinExistence type="predicted"/>
<accession>A0A7G5IJT2</accession>
<feature type="binding site" evidence="3">
    <location>
        <position position="137"/>
    </location>
    <ligand>
        <name>L-histidine</name>
        <dbReference type="ChEBI" id="CHEBI:57595"/>
    </ligand>
</feature>
<keyword evidence="5" id="KW-0328">Glycosyltransferase</keyword>
<evidence type="ECO:0000313" key="5">
    <source>
        <dbReference type="EMBL" id="QMW23624.1"/>
    </source>
</evidence>
<feature type="binding site" evidence="3">
    <location>
        <begin position="93"/>
        <end position="95"/>
    </location>
    <ligand>
        <name>L-histidine</name>
        <dbReference type="ChEBI" id="CHEBI:57595"/>
    </ligand>
</feature>
<dbReference type="PROSITE" id="PS50862">
    <property type="entry name" value="AA_TRNA_LIGASE_II"/>
    <property type="match status" value="1"/>
</dbReference>
<dbReference type="EMBL" id="CP059851">
    <property type="protein sequence ID" value="QMW23624.1"/>
    <property type="molecule type" value="Genomic_DNA"/>
</dbReference>
<dbReference type="SUPFAM" id="SSF55681">
    <property type="entry name" value="Class II aaRS and biotin synthetases"/>
    <property type="match status" value="1"/>
</dbReference>
<gene>
    <name evidence="5" type="ORF">H3309_03800</name>
</gene>
<feature type="binding site" evidence="3">
    <location>
        <position position="123"/>
    </location>
    <ligand>
        <name>L-histidine</name>
        <dbReference type="ChEBI" id="CHEBI:57595"/>
    </ligand>
</feature>
<name>A0A7G5IJT2_9SPHN</name>
<dbReference type="Gene3D" id="3.30.930.10">
    <property type="entry name" value="Bira Bifunctional Protein, Domain 2"/>
    <property type="match status" value="1"/>
</dbReference>
<evidence type="ECO:0000259" key="4">
    <source>
        <dbReference type="PROSITE" id="PS50862"/>
    </source>
</evidence>
<feature type="domain" description="Aminoacyl-transfer RNA synthetases class-II family profile" evidence="4">
    <location>
        <begin position="37"/>
        <end position="361"/>
    </location>
</feature>
<dbReference type="AlphaFoldDB" id="A0A7G5IJT2"/>
<dbReference type="GO" id="GO:0006427">
    <property type="term" value="P:histidyl-tRNA aminoacylation"/>
    <property type="evidence" value="ECO:0007669"/>
    <property type="project" value="TreeGrafter"/>
</dbReference>